<feature type="region of interest" description="Disordered" evidence="1">
    <location>
        <begin position="258"/>
        <end position="278"/>
    </location>
</feature>
<evidence type="ECO:0000313" key="2">
    <source>
        <dbReference type="EMBL" id="SHJ89250.1"/>
    </source>
</evidence>
<proteinExistence type="predicted"/>
<accession>A0A1H0GLH8</accession>
<evidence type="ECO:0000256" key="1">
    <source>
        <dbReference type="SAM" id="MobiDB-lite"/>
    </source>
</evidence>
<organism evidence="2 3">
    <name type="scientific">Lutimaribacter pacificus</name>
    <dbReference type="NCBI Taxonomy" id="391948"/>
    <lineage>
        <taxon>Bacteria</taxon>
        <taxon>Pseudomonadati</taxon>
        <taxon>Pseudomonadota</taxon>
        <taxon>Alphaproteobacteria</taxon>
        <taxon>Rhodobacterales</taxon>
        <taxon>Roseobacteraceae</taxon>
        <taxon>Lutimaribacter</taxon>
    </lineage>
</organism>
<dbReference type="Proteomes" id="UP000324252">
    <property type="component" value="Unassembled WGS sequence"/>
</dbReference>
<protein>
    <submittedName>
        <fullName evidence="2">Uncharacterized protein</fullName>
    </submittedName>
</protein>
<name>A0A1H0GLH8_9RHOB</name>
<reference evidence="2 3" key="1">
    <citation type="submission" date="2016-11" db="EMBL/GenBank/DDBJ databases">
        <authorList>
            <person name="Varghese N."/>
            <person name="Submissions S."/>
        </authorList>
    </citation>
    <scope>NUCLEOTIDE SEQUENCE [LARGE SCALE GENOMIC DNA]</scope>
    <source>
        <strain evidence="2 3">DSM 29620</strain>
    </source>
</reference>
<dbReference type="AlphaFoldDB" id="A0A1H0GLH8"/>
<sequence>MAGETIYLLEPGIEFSLVYESSAEGSLRIITMLRGVVTRERLVTLAIVLTTTLFNNAVGHFQGKAMDEVIQALADENTTLTDGDVARIAAAVANVERSETVRAPRREFYHAIEQDEAIAGVAAVPNSKAERPAVIVPRSEFSERATRYTPAEPNNAPEPRVVPERLEVVLVQPPLIDSNRQWRLFANGHEFGAKMLDEKFKKQVLEGTTDLRLAGGVILDITLETTQVNEGGLWHNRSFAVAEVHSWRQNPQQAELLLSHRRDDDDQHNQDDNEDRPR</sequence>
<keyword evidence="3" id="KW-1185">Reference proteome</keyword>
<dbReference type="EMBL" id="FQZZ01000002">
    <property type="protein sequence ID" value="SHJ89250.1"/>
    <property type="molecule type" value="Genomic_DNA"/>
</dbReference>
<evidence type="ECO:0000313" key="3">
    <source>
        <dbReference type="Proteomes" id="UP000324252"/>
    </source>
</evidence>
<gene>
    <name evidence="2" type="ORF">SAMN05444142_102277</name>
</gene>